<dbReference type="EMBL" id="BGZK01000723">
    <property type="protein sequence ID" value="GBP57909.1"/>
    <property type="molecule type" value="Genomic_DNA"/>
</dbReference>
<evidence type="ECO:0000313" key="1">
    <source>
        <dbReference type="EMBL" id="GBP57909.1"/>
    </source>
</evidence>
<reference evidence="1 2" key="1">
    <citation type="journal article" date="2019" name="Commun. Biol.">
        <title>The bagworm genome reveals a unique fibroin gene that provides high tensile strength.</title>
        <authorList>
            <person name="Kono N."/>
            <person name="Nakamura H."/>
            <person name="Ohtoshi R."/>
            <person name="Tomita M."/>
            <person name="Numata K."/>
            <person name="Arakawa K."/>
        </authorList>
    </citation>
    <scope>NUCLEOTIDE SEQUENCE [LARGE SCALE GENOMIC DNA]</scope>
</reference>
<dbReference type="AlphaFoldDB" id="A0A4C1X6A7"/>
<name>A0A4C1X6A7_EUMVA</name>
<sequence length="230" mass="25737">MIRRSPTIFSKDAPCNPPPTFNTSMTFFHYEFSSNESVNTRESIFNPMDAAFHHHLGIRDDTRFHSFRLMYRNRPRAGSTSRRPVSVLPLVVYDGLHTKTETARPAHFGNFHSATSMASYRGAAPATLKLFFIARIETPCETSTATQRLQIPDFVEKYPSFIYWTSRVGSATGGSLKTSTNEARAATVGLSHEQIASSTRTILCLSICSVHMQPEVAGERLSFCLYVCAR</sequence>
<gene>
    <name evidence="1" type="ORF">EVAR_40767_1</name>
</gene>
<keyword evidence="2" id="KW-1185">Reference proteome</keyword>
<organism evidence="1 2">
    <name type="scientific">Eumeta variegata</name>
    <name type="common">Bagworm moth</name>
    <name type="synonym">Eumeta japonica</name>
    <dbReference type="NCBI Taxonomy" id="151549"/>
    <lineage>
        <taxon>Eukaryota</taxon>
        <taxon>Metazoa</taxon>
        <taxon>Ecdysozoa</taxon>
        <taxon>Arthropoda</taxon>
        <taxon>Hexapoda</taxon>
        <taxon>Insecta</taxon>
        <taxon>Pterygota</taxon>
        <taxon>Neoptera</taxon>
        <taxon>Endopterygota</taxon>
        <taxon>Lepidoptera</taxon>
        <taxon>Glossata</taxon>
        <taxon>Ditrysia</taxon>
        <taxon>Tineoidea</taxon>
        <taxon>Psychidae</taxon>
        <taxon>Oiketicinae</taxon>
        <taxon>Eumeta</taxon>
    </lineage>
</organism>
<accession>A0A4C1X6A7</accession>
<evidence type="ECO:0000313" key="2">
    <source>
        <dbReference type="Proteomes" id="UP000299102"/>
    </source>
</evidence>
<dbReference type="Proteomes" id="UP000299102">
    <property type="component" value="Unassembled WGS sequence"/>
</dbReference>
<proteinExistence type="predicted"/>
<comment type="caution">
    <text evidence="1">The sequence shown here is derived from an EMBL/GenBank/DDBJ whole genome shotgun (WGS) entry which is preliminary data.</text>
</comment>
<protein>
    <submittedName>
        <fullName evidence="1">Uncharacterized protein</fullName>
    </submittedName>
</protein>